<reference evidence="1 2" key="1">
    <citation type="journal article" date="2024" name="ISME J.">
        <title>Tailless and filamentous prophages are predominant in marine Vibrio.</title>
        <authorList>
            <person name="Steensen K."/>
            <person name="Seneca J."/>
            <person name="Bartlau N."/>
            <person name="Yu X.A."/>
            <person name="Hussain F.A."/>
            <person name="Polz M.F."/>
        </authorList>
    </citation>
    <scope>NUCLEOTIDE SEQUENCE [LARGE SCALE GENOMIC DNA]</scope>
    <source>
        <strain evidence="1 2">10N.239.312.F12</strain>
    </source>
</reference>
<organism evidence="1 2">
    <name type="scientific">Vibrio pomeroyi</name>
    <dbReference type="NCBI Taxonomy" id="198832"/>
    <lineage>
        <taxon>Bacteria</taxon>
        <taxon>Pseudomonadati</taxon>
        <taxon>Pseudomonadota</taxon>
        <taxon>Gammaproteobacteria</taxon>
        <taxon>Vibrionales</taxon>
        <taxon>Vibrionaceae</taxon>
        <taxon>Vibrio</taxon>
    </lineage>
</organism>
<gene>
    <name evidence="1" type="ORF">AB6D66_01385</name>
</gene>
<comment type="caution">
    <text evidence="1">The sequence shown here is derived from an EMBL/GenBank/DDBJ whole genome shotgun (WGS) entry which is preliminary data.</text>
</comment>
<dbReference type="Proteomes" id="UP001570071">
    <property type="component" value="Unassembled WGS sequence"/>
</dbReference>
<protein>
    <submittedName>
        <fullName evidence="1">Uncharacterized protein</fullName>
    </submittedName>
</protein>
<name>A0ABV4MRJ2_9VIBR</name>
<proteinExistence type="predicted"/>
<sequence>MSQAETEKYMNPSVTDGFMTPVETEKFSNDYFRFAEKTHLIGADYSPVFLLDNFTCQGKCCEDTKTGEWHVYLEIGCNTKHIDTKPTREEAMALLWSRREEGTAFDIGF</sequence>
<dbReference type="EMBL" id="JBFSSG010000001">
    <property type="protein sequence ID" value="MEZ8719700.1"/>
    <property type="molecule type" value="Genomic_DNA"/>
</dbReference>
<evidence type="ECO:0000313" key="2">
    <source>
        <dbReference type="Proteomes" id="UP001570071"/>
    </source>
</evidence>
<evidence type="ECO:0000313" key="1">
    <source>
        <dbReference type="EMBL" id="MEZ8719700.1"/>
    </source>
</evidence>
<accession>A0ABV4MRJ2</accession>
<keyword evidence="2" id="KW-1185">Reference proteome</keyword>
<dbReference type="RefSeq" id="WP_269336711.1">
    <property type="nucleotide sequence ID" value="NZ_JBFSSG010000001.1"/>
</dbReference>